<feature type="compositionally biased region" description="Basic and acidic residues" evidence="2">
    <location>
        <begin position="177"/>
        <end position="188"/>
    </location>
</feature>
<dbReference type="PANTHER" id="PTHR12048">
    <property type="entry name" value="CCAAT-BINDING FACTOR-RELATED"/>
    <property type="match status" value="1"/>
</dbReference>
<feature type="compositionally biased region" description="Acidic residues" evidence="2">
    <location>
        <begin position="954"/>
        <end position="970"/>
    </location>
</feature>
<evidence type="ECO:0000259" key="3">
    <source>
        <dbReference type="Pfam" id="PF03914"/>
    </source>
</evidence>
<reference evidence="4" key="1">
    <citation type="submission" date="2016-06" db="EMBL/GenBank/DDBJ databases">
        <title>Draft Genome sequence of the fungus Inonotus baumii.</title>
        <authorList>
            <person name="Zhu H."/>
            <person name="Lin W."/>
        </authorList>
    </citation>
    <scope>NUCLEOTIDE SEQUENCE</scope>
    <source>
        <strain evidence="4">821</strain>
    </source>
</reference>
<feature type="region of interest" description="Disordered" evidence="2">
    <location>
        <begin position="914"/>
        <end position="1057"/>
    </location>
</feature>
<dbReference type="EMBL" id="LNZH02000199">
    <property type="protein sequence ID" value="OCB86684.1"/>
    <property type="molecule type" value="Genomic_DNA"/>
</dbReference>
<feature type="compositionally biased region" description="Basic and acidic residues" evidence="2">
    <location>
        <begin position="44"/>
        <end position="61"/>
    </location>
</feature>
<dbReference type="InterPro" id="IPR040155">
    <property type="entry name" value="CEBPZ/Mak21-like"/>
</dbReference>
<evidence type="ECO:0000313" key="4">
    <source>
        <dbReference type="EMBL" id="OCB86684.1"/>
    </source>
</evidence>
<feature type="compositionally biased region" description="Acidic residues" evidence="2">
    <location>
        <begin position="1033"/>
        <end position="1044"/>
    </location>
</feature>
<dbReference type="InterPro" id="IPR005612">
    <property type="entry name" value="CCAAT-binding_factor"/>
</dbReference>
<feature type="region of interest" description="Disordered" evidence="2">
    <location>
        <begin position="477"/>
        <end position="499"/>
    </location>
</feature>
<feature type="compositionally biased region" description="Low complexity" evidence="2">
    <location>
        <begin position="1074"/>
        <end position="1086"/>
    </location>
</feature>
<proteinExistence type="inferred from homology"/>
<feature type="region of interest" description="Disordered" evidence="2">
    <location>
        <begin position="28"/>
        <end position="199"/>
    </location>
</feature>
<feature type="region of interest" description="Disordered" evidence="2">
    <location>
        <begin position="844"/>
        <end position="865"/>
    </location>
</feature>
<feature type="compositionally biased region" description="Basic and acidic residues" evidence="2">
    <location>
        <begin position="914"/>
        <end position="928"/>
    </location>
</feature>
<accession>A0A9Q5HVK9</accession>
<organism evidence="4 5">
    <name type="scientific">Sanghuangporus baumii</name>
    <name type="common">Phellinus baumii</name>
    <dbReference type="NCBI Taxonomy" id="108892"/>
    <lineage>
        <taxon>Eukaryota</taxon>
        <taxon>Fungi</taxon>
        <taxon>Dikarya</taxon>
        <taxon>Basidiomycota</taxon>
        <taxon>Agaricomycotina</taxon>
        <taxon>Agaricomycetes</taxon>
        <taxon>Hymenochaetales</taxon>
        <taxon>Hymenochaetaceae</taxon>
        <taxon>Sanghuangporus</taxon>
    </lineage>
</organism>
<keyword evidence="5" id="KW-1185">Reference proteome</keyword>
<feature type="compositionally biased region" description="Acidic residues" evidence="2">
    <location>
        <begin position="138"/>
        <end position="168"/>
    </location>
</feature>
<dbReference type="Proteomes" id="UP000757232">
    <property type="component" value="Unassembled WGS sequence"/>
</dbReference>
<feature type="compositionally biased region" description="Basic residues" evidence="2">
    <location>
        <begin position="1105"/>
        <end position="1118"/>
    </location>
</feature>
<gene>
    <name evidence="4" type="ORF">A7U60_g6142</name>
</gene>
<comment type="caution">
    <text evidence="4">The sequence shown here is derived from an EMBL/GenBank/DDBJ whole genome shotgun (WGS) entry which is preliminary data.</text>
</comment>
<feature type="compositionally biased region" description="Basic and acidic residues" evidence="2">
    <location>
        <begin position="1119"/>
        <end position="1130"/>
    </location>
</feature>
<dbReference type="SUPFAM" id="SSF48371">
    <property type="entry name" value="ARM repeat"/>
    <property type="match status" value="1"/>
</dbReference>
<feature type="domain" description="CCAAT-binding factor" evidence="3">
    <location>
        <begin position="646"/>
        <end position="813"/>
    </location>
</feature>
<name>A0A9Q5HVK9_SANBA</name>
<feature type="compositionally biased region" description="Acidic residues" evidence="2">
    <location>
        <begin position="929"/>
        <end position="940"/>
    </location>
</feature>
<feature type="compositionally biased region" description="Acidic residues" evidence="2">
    <location>
        <begin position="983"/>
        <end position="1024"/>
    </location>
</feature>
<evidence type="ECO:0000256" key="1">
    <source>
        <dbReference type="ARBA" id="ARBA00007797"/>
    </source>
</evidence>
<feature type="compositionally biased region" description="Basic and acidic residues" evidence="2">
    <location>
        <begin position="70"/>
        <end position="83"/>
    </location>
</feature>
<feature type="compositionally biased region" description="Basic and acidic residues" evidence="2">
    <location>
        <begin position="764"/>
        <end position="786"/>
    </location>
</feature>
<evidence type="ECO:0000256" key="2">
    <source>
        <dbReference type="SAM" id="MobiDB-lite"/>
    </source>
</evidence>
<dbReference type="OrthoDB" id="28947at2759"/>
<dbReference type="GO" id="GO:0005634">
    <property type="term" value="C:nucleus"/>
    <property type="evidence" value="ECO:0007669"/>
    <property type="project" value="UniProtKB-ARBA"/>
</dbReference>
<dbReference type="AlphaFoldDB" id="A0A9Q5HVK9"/>
<feature type="compositionally biased region" description="Basic and acidic residues" evidence="2">
    <location>
        <begin position="565"/>
        <end position="593"/>
    </location>
</feature>
<feature type="compositionally biased region" description="Acidic residues" evidence="2">
    <location>
        <begin position="1087"/>
        <end position="1099"/>
    </location>
</feature>
<dbReference type="PANTHER" id="PTHR12048:SF0">
    <property type="entry name" value="CCAAT_ENHANCER-BINDING PROTEIN ZETA"/>
    <property type="match status" value="1"/>
</dbReference>
<dbReference type="InterPro" id="IPR016024">
    <property type="entry name" value="ARM-type_fold"/>
</dbReference>
<evidence type="ECO:0000313" key="5">
    <source>
        <dbReference type="Proteomes" id="UP000757232"/>
    </source>
</evidence>
<protein>
    <submittedName>
        <fullName evidence="4">CBF-domain-containing protein</fullName>
    </submittedName>
</protein>
<sequence length="1160" mass="128907">MSIINNFYWIQICWKQFSLSASMARVQTAKGTSHGPLKQSVKYPKKDSKPKKSGEKEEAKSNKSKGKSLARPDKRNDSLRDEIIALGGDEEDYELLKDFDSDEDVIATGSNKKDATLSKDVGKLMKELNFSSVRPKDIEEETDVEKGEEEEEEDEEKSEVEDESEGESSDAASSEVNEQKDPKKEEKQNITVPKVGPNARLVLEPSPQWYTLLSPLPPSKASLGSPSPHTLSQKQAHASSLHASELAAYENVTSASKLTASSSDAAFLQKILSSGTLSDRLSALTLLAQSSPLHNMRALETLRTMANKKGREESLKALRAICDWWVGGGAPDRKLKYFVDQPLNHPGVTDKYLLLWYFEDWLKKYFYTILQTLETLSLDPLPYVRLQAMALIFTLLRDKPEQEQNLLRLLVNKLGDSERSVASRASYHLLQLLQAHPSMKAVVLREITSLVFKPARGSTAAATSGSKTASGATHLKFATSPVNSAPKAKGNLQDKDDKKDLQQEHSRYYASITLNQIMLSTTEADRGIARQLISLYFELFKEMLGNPGRPVDGSEKGDGTGSVVDHSRYAKEKRKEQAERKGKGKEQDDHEGFAEVEDSNSRLISAILTGVNRALPFAKLSLDNVEFSKHIDTLFLISHKSTFNISLQALRLIMLICQSLKSTPSTSTSFSALSMSISDRYYRALYASLLDIRLNSSNKHAMYLNLLLKSLKVDTKPERVKAFVRRFVQLLVGAGNGGAEFVAGGLYLLGELFKAQPTLSDLLGKPREASGEGEPREYDSRKRDPQYADAGASPMWELTPLLSYYHPTIRLHAFQLLSGAEPTANADLSLNTLSHFLDRFVYRNPKKPRPKGPSAMQPSAAASAQDGMSIRIVKGATTDAAVINDERFWKKDIRNVPVDQVFFHKYFSKKNEKEHARVEKLSKRKGGEDSEDEDEDEADGVTEKADDARSEQGSGEDEKDDDESEGEAEIWEAIKATNPDLNPDLDDEEDNLPSDDSEDSEVDENGDVSASEGEDDEEEQEYLDADEKTHEGEVEEDEDEESDEALSLAEASDAEDLISLNDIELPEGLIAYHSSSDPEASHSSSEAETEWEGFSDSDPDNAVGRKPKVVSNKKRKREKGSGRAKGEENKNKRRKLRSLPTFATYEDYAKLIEGEPEDNI</sequence>
<feature type="region of interest" description="Disordered" evidence="2">
    <location>
        <begin position="547"/>
        <end position="594"/>
    </location>
</feature>
<feature type="region of interest" description="Disordered" evidence="2">
    <location>
        <begin position="763"/>
        <end position="786"/>
    </location>
</feature>
<feature type="compositionally biased region" description="Low complexity" evidence="2">
    <location>
        <begin position="853"/>
        <end position="865"/>
    </location>
</feature>
<feature type="region of interest" description="Disordered" evidence="2">
    <location>
        <begin position="1070"/>
        <end position="1139"/>
    </location>
</feature>
<feature type="compositionally biased region" description="Basic and acidic residues" evidence="2">
    <location>
        <begin position="111"/>
        <end position="126"/>
    </location>
</feature>
<dbReference type="Pfam" id="PF03914">
    <property type="entry name" value="CBF"/>
    <property type="match status" value="1"/>
</dbReference>
<comment type="similarity">
    <text evidence="1">Belongs to the CBF/MAK21 family.</text>
</comment>
<feature type="compositionally biased region" description="Basic and acidic residues" evidence="2">
    <location>
        <begin position="941"/>
        <end position="950"/>
    </location>
</feature>